<protein>
    <submittedName>
        <fullName evidence="1">Uncharacterized protein</fullName>
    </submittedName>
</protein>
<gene>
    <name evidence="1" type="ORF">DWQ56_05320</name>
</gene>
<dbReference type="Proteomes" id="UP000256301">
    <property type="component" value="Unassembled WGS sequence"/>
</dbReference>
<evidence type="ECO:0000313" key="1">
    <source>
        <dbReference type="EMBL" id="REJ60618.1"/>
    </source>
</evidence>
<evidence type="ECO:0000313" key="2">
    <source>
        <dbReference type="Proteomes" id="UP000256301"/>
    </source>
</evidence>
<dbReference type="AlphaFoldDB" id="A0A3E0MMC1"/>
<proteinExistence type="predicted"/>
<dbReference type="EMBL" id="QQWE01000001">
    <property type="protein sequence ID" value="REJ60618.1"/>
    <property type="molecule type" value="Genomic_DNA"/>
</dbReference>
<accession>A0A3E0MMC1</accession>
<sequence length="71" mass="7914">MSDNASRIIDSDYRDSSTLAFLGIVLKIFISGSFVTKTEVRYPVGQAFEADFISRNSFNGSRKIGKRTALF</sequence>
<name>A0A3E0MMC1_MICAE</name>
<organism evidence="1 2">
    <name type="scientific">Microcystis aeruginosa DA14</name>
    <dbReference type="NCBI Taxonomy" id="1987506"/>
    <lineage>
        <taxon>Bacteria</taxon>
        <taxon>Bacillati</taxon>
        <taxon>Cyanobacteriota</taxon>
        <taxon>Cyanophyceae</taxon>
        <taxon>Oscillatoriophycideae</taxon>
        <taxon>Chroococcales</taxon>
        <taxon>Microcystaceae</taxon>
        <taxon>Microcystis</taxon>
    </lineage>
</organism>
<reference evidence="1 2" key="1">
    <citation type="submission" date="2017-08" db="EMBL/GenBank/DDBJ databases">
        <title>Functional genomic and metabolic studies of the symbiotic interactions of six Microcystis-dominated communities.</title>
        <authorList>
            <person name="Li Q."/>
            <person name="Lin F."/>
        </authorList>
    </citation>
    <scope>NUCLEOTIDE SEQUENCE [LARGE SCALE GENOMIC DNA]</scope>
    <source>
        <strain evidence="1">DA14</strain>
    </source>
</reference>
<comment type="caution">
    <text evidence="1">The sequence shown here is derived from an EMBL/GenBank/DDBJ whole genome shotgun (WGS) entry which is preliminary data.</text>
</comment>